<keyword evidence="3" id="KW-1185">Reference proteome</keyword>
<proteinExistence type="predicted"/>
<keyword evidence="1" id="KW-1133">Transmembrane helix</keyword>
<comment type="caution">
    <text evidence="2">The sequence shown here is derived from an EMBL/GenBank/DDBJ whole genome shotgun (WGS) entry which is preliminary data.</text>
</comment>
<feature type="transmembrane region" description="Helical" evidence="1">
    <location>
        <begin position="66"/>
        <end position="84"/>
    </location>
</feature>
<evidence type="ECO:0000313" key="3">
    <source>
        <dbReference type="Proteomes" id="UP001054945"/>
    </source>
</evidence>
<accession>A0AAV4QMA8</accession>
<gene>
    <name evidence="2" type="ORF">CEXT_178341</name>
</gene>
<evidence type="ECO:0000313" key="2">
    <source>
        <dbReference type="EMBL" id="GIY09959.1"/>
    </source>
</evidence>
<dbReference type="EMBL" id="BPLR01006449">
    <property type="protein sequence ID" value="GIY09959.1"/>
    <property type="molecule type" value="Genomic_DNA"/>
</dbReference>
<keyword evidence="1" id="KW-0472">Membrane</keyword>
<name>A0AAV4QMA8_CAEEX</name>
<organism evidence="2 3">
    <name type="scientific">Caerostris extrusa</name>
    <name type="common">Bark spider</name>
    <name type="synonym">Caerostris bankana</name>
    <dbReference type="NCBI Taxonomy" id="172846"/>
    <lineage>
        <taxon>Eukaryota</taxon>
        <taxon>Metazoa</taxon>
        <taxon>Ecdysozoa</taxon>
        <taxon>Arthropoda</taxon>
        <taxon>Chelicerata</taxon>
        <taxon>Arachnida</taxon>
        <taxon>Araneae</taxon>
        <taxon>Araneomorphae</taxon>
        <taxon>Entelegynae</taxon>
        <taxon>Araneoidea</taxon>
        <taxon>Araneidae</taxon>
        <taxon>Caerostris</taxon>
    </lineage>
</organism>
<evidence type="ECO:0000256" key="1">
    <source>
        <dbReference type="SAM" id="Phobius"/>
    </source>
</evidence>
<dbReference type="AlphaFoldDB" id="A0AAV4QMA8"/>
<sequence>MCRECLPFHYRLLVSPGVSRRFAYGDCSRSYELFKFPQLVFYRYPSQTLRGSEVNLDLHQWAKSNAWLINIFWFLAFVFCAVATERLKGDELCHRWG</sequence>
<keyword evidence="1" id="KW-0812">Transmembrane</keyword>
<dbReference type="Proteomes" id="UP001054945">
    <property type="component" value="Unassembled WGS sequence"/>
</dbReference>
<protein>
    <submittedName>
        <fullName evidence="2">Uncharacterized protein</fullName>
    </submittedName>
</protein>
<reference evidence="2 3" key="1">
    <citation type="submission" date="2021-06" db="EMBL/GenBank/DDBJ databases">
        <title>Caerostris extrusa draft genome.</title>
        <authorList>
            <person name="Kono N."/>
            <person name="Arakawa K."/>
        </authorList>
    </citation>
    <scope>NUCLEOTIDE SEQUENCE [LARGE SCALE GENOMIC DNA]</scope>
</reference>